<comment type="similarity">
    <text evidence="2">Belongs to the UPF0073 (Hly-III) family.</text>
</comment>
<evidence type="ECO:0000313" key="8">
    <source>
        <dbReference type="Proteomes" id="UP000681526"/>
    </source>
</evidence>
<protein>
    <submittedName>
        <fullName evidence="7">Hemolysin-3 Hemolysin III</fullName>
    </submittedName>
</protein>
<evidence type="ECO:0000313" key="7">
    <source>
        <dbReference type="EMBL" id="CAG5083947.1"/>
    </source>
</evidence>
<feature type="transmembrane region" description="Helical" evidence="6">
    <location>
        <begin position="80"/>
        <end position="99"/>
    </location>
</feature>
<feature type="transmembrane region" description="Helical" evidence="6">
    <location>
        <begin position="194"/>
        <end position="212"/>
    </location>
</feature>
<dbReference type="Proteomes" id="UP000681526">
    <property type="component" value="Unassembled WGS sequence"/>
</dbReference>
<dbReference type="InterPro" id="IPR004254">
    <property type="entry name" value="AdipoR/HlyIII-related"/>
</dbReference>
<evidence type="ECO:0000256" key="5">
    <source>
        <dbReference type="ARBA" id="ARBA00023136"/>
    </source>
</evidence>
<keyword evidence="5 6" id="KW-0472">Membrane</keyword>
<evidence type="ECO:0000256" key="4">
    <source>
        <dbReference type="ARBA" id="ARBA00022989"/>
    </source>
</evidence>
<dbReference type="PANTHER" id="PTHR20855">
    <property type="entry name" value="ADIPOR/PROGESTIN RECEPTOR-RELATED"/>
    <property type="match status" value="1"/>
</dbReference>
<comment type="subcellular location">
    <subcellularLocation>
        <location evidence="1">Endomembrane system</location>
        <topology evidence="1">Multi-pass membrane protein</topology>
    </subcellularLocation>
</comment>
<sequence>MTETCTFTRREELANAVTHGIGAVLSLAALVLLVLFAAVKGTPLHVFSFTVFGIAMLLVYTASTLVHSLPEGRAKRWAEIADYACIYLFIAGTYTPVVLHAVQGALGWTLLGIVWTAAVLGIAFQSLFPGRYPVVSTLLYLATGWIIVAAWGPMTERMAAEGLVLLVLGGAAYTVGTVFFLWRRLKYHHAVWHLLVLAGSALHFCAILFYLLP</sequence>
<evidence type="ECO:0000256" key="2">
    <source>
        <dbReference type="ARBA" id="ARBA00008488"/>
    </source>
</evidence>
<organism evidence="7 8">
    <name type="scientific">Thermobacillus xylanilyticus</name>
    <dbReference type="NCBI Taxonomy" id="76633"/>
    <lineage>
        <taxon>Bacteria</taxon>
        <taxon>Bacillati</taxon>
        <taxon>Bacillota</taxon>
        <taxon>Bacilli</taxon>
        <taxon>Bacillales</taxon>
        <taxon>Paenibacillaceae</taxon>
        <taxon>Thermobacillus</taxon>
    </lineage>
</organism>
<accession>A0ABN7RV98</accession>
<feature type="transmembrane region" description="Helical" evidence="6">
    <location>
        <begin position="131"/>
        <end position="151"/>
    </location>
</feature>
<keyword evidence="8" id="KW-1185">Reference proteome</keyword>
<feature type="transmembrane region" description="Helical" evidence="6">
    <location>
        <begin position="163"/>
        <end position="182"/>
    </location>
</feature>
<feature type="transmembrane region" description="Helical" evidence="6">
    <location>
        <begin position="105"/>
        <end position="124"/>
    </location>
</feature>
<evidence type="ECO:0000256" key="1">
    <source>
        <dbReference type="ARBA" id="ARBA00004127"/>
    </source>
</evidence>
<proteinExistence type="inferred from homology"/>
<name>A0ABN7RV98_THEXY</name>
<dbReference type="EMBL" id="CAJRAY010000033">
    <property type="protein sequence ID" value="CAG5083947.1"/>
    <property type="molecule type" value="Genomic_DNA"/>
</dbReference>
<keyword evidence="4 6" id="KW-1133">Transmembrane helix</keyword>
<keyword evidence="3 6" id="KW-0812">Transmembrane</keyword>
<feature type="transmembrane region" description="Helical" evidence="6">
    <location>
        <begin position="21"/>
        <end position="39"/>
    </location>
</feature>
<gene>
    <name evidence="7" type="primary">txxe 988-yplQ</name>
    <name evidence="7" type="ORF">TXXE_07340</name>
</gene>
<reference evidence="7 8" key="1">
    <citation type="submission" date="2021-04" db="EMBL/GenBank/DDBJ databases">
        <authorList>
            <person name="Rakotoarivonina H."/>
        </authorList>
    </citation>
    <scope>NUCLEOTIDE SEQUENCE [LARGE SCALE GENOMIC DNA]</scope>
    <source>
        <strain evidence="7 8">XE</strain>
    </source>
</reference>
<dbReference type="NCBIfam" id="TIGR01065">
    <property type="entry name" value="hlyIII"/>
    <property type="match status" value="1"/>
</dbReference>
<dbReference type="Pfam" id="PF03006">
    <property type="entry name" value="HlyIII"/>
    <property type="match status" value="1"/>
</dbReference>
<dbReference type="RefSeq" id="WP_015253889.1">
    <property type="nucleotide sequence ID" value="NZ_CAJRAY010000033.1"/>
</dbReference>
<evidence type="ECO:0000256" key="6">
    <source>
        <dbReference type="SAM" id="Phobius"/>
    </source>
</evidence>
<dbReference type="PANTHER" id="PTHR20855:SF129">
    <property type="entry name" value="HEMOLYSIN-3 HOMOLOG"/>
    <property type="match status" value="1"/>
</dbReference>
<comment type="caution">
    <text evidence="7">The sequence shown here is derived from an EMBL/GenBank/DDBJ whole genome shotgun (WGS) entry which is preliminary data.</text>
</comment>
<evidence type="ECO:0000256" key="3">
    <source>
        <dbReference type="ARBA" id="ARBA00022692"/>
    </source>
</evidence>
<dbReference type="InterPro" id="IPR005744">
    <property type="entry name" value="Hy-lIII"/>
</dbReference>
<feature type="transmembrane region" description="Helical" evidence="6">
    <location>
        <begin position="45"/>
        <end position="68"/>
    </location>
</feature>